<dbReference type="EMBL" id="CACRXK020038065">
    <property type="protein sequence ID" value="CAB4045191.1"/>
    <property type="molecule type" value="Genomic_DNA"/>
</dbReference>
<sequence>MEITYNGPSAFVSAVKLVHTSGLVSNRASVPGSFWGSGEGTNGLATLITDSQNRIIYPSPRVTTVSQNGWYAMPGYTALSPELLLSDFCAPHYLNKGVKLRVWYGEDWSGYTEIDNSGRSCTKIFAYLFQ</sequence>
<name>A0A6S7KVC6_PARCT</name>
<accession>A0A6S7KVC6</accession>
<dbReference type="Proteomes" id="UP001152795">
    <property type="component" value="Unassembled WGS sequence"/>
</dbReference>
<reference evidence="1" key="1">
    <citation type="submission" date="2020-04" db="EMBL/GenBank/DDBJ databases">
        <authorList>
            <person name="Alioto T."/>
            <person name="Alioto T."/>
            <person name="Gomez Garrido J."/>
        </authorList>
    </citation>
    <scope>NUCLEOTIDE SEQUENCE</scope>
    <source>
        <strain evidence="1">A484AB</strain>
    </source>
</reference>
<evidence type="ECO:0000313" key="2">
    <source>
        <dbReference type="Proteomes" id="UP001152795"/>
    </source>
</evidence>
<protein>
    <submittedName>
        <fullName evidence="1">Uncharacterized protein</fullName>
    </submittedName>
</protein>
<comment type="caution">
    <text evidence="1">The sequence shown here is derived from an EMBL/GenBank/DDBJ whole genome shotgun (WGS) entry which is preliminary data.</text>
</comment>
<dbReference type="OrthoDB" id="5945099at2759"/>
<dbReference type="AlphaFoldDB" id="A0A6S7KVC6"/>
<keyword evidence="2" id="KW-1185">Reference proteome</keyword>
<proteinExistence type="predicted"/>
<gene>
    <name evidence="1" type="ORF">PACLA_8A072468</name>
</gene>
<evidence type="ECO:0000313" key="1">
    <source>
        <dbReference type="EMBL" id="CAB4045191.1"/>
    </source>
</evidence>
<organism evidence="1 2">
    <name type="scientific">Paramuricea clavata</name>
    <name type="common">Red gorgonian</name>
    <name type="synonym">Violescent sea-whip</name>
    <dbReference type="NCBI Taxonomy" id="317549"/>
    <lineage>
        <taxon>Eukaryota</taxon>
        <taxon>Metazoa</taxon>
        <taxon>Cnidaria</taxon>
        <taxon>Anthozoa</taxon>
        <taxon>Octocorallia</taxon>
        <taxon>Malacalcyonacea</taxon>
        <taxon>Plexauridae</taxon>
        <taxon>Paramuricea</taxon>
    </lineage>
</organism>